<sequence>MNLQYHIYSPNIKCPYCDTDNRDDDSTIAQNLEERVEFECDHCERKFFAESRVVYNTYSDCELNGEQHDMKQSESHSTVFNCENCYHAEVR</sequence>
<name>A0A0F9DAI1_9ZZZZ</name>
<evidence type="ECO:0000313" key="1">
    <source>
        <dbReference type="EMBL" id="KKL58684.1"/>
    </source>
</evidence>
<accession>A0A0F9DAI1</accession>
<comment type="caution">
    <text evidence="1">The sequence shown here is derived from an EMBL/GenBank/DDBJ whole genome shotgun (WGS) entry which is preliminary data.</text>
</comment>
<gene>
    <name evidence="1" type="ORF">LCGC14_2222930</name>
</gene>
<reference evidence="1" key="1">
    <citation type="journal article" date="2015" name="Nature">
        <title>Complex archaea that bridge the gap between prokaryotes and eukaryotes.</title>
        <authorList>
            <person name="Spang A."/>
            <person name="Saw J.H."/>
            <person name="Jorgensen S.L."/>
            <person name="Zaremba-Niedzwiedzka K."/>
            <person name="Martijn J."/>
            <person name="Lind A.E."/>
            <person name="van Eijk R."/>
            <person name="Schleper C."/>
            <person name="Guy L."/>
            <person name="Ettema T.J."/>
        </authorList>
    </citation>
    <scope>NUCLEOTIDE SEQUENCE</scope>
</reference>
<proteinExistence type="predicted"/>
<dbReference type="EMBL" id="LAZR01029738">
    <property type="protein sequence ID" value="KKL58684.1"/>
    <property type="molecule type" value="Genomic_DNA"/>
</dbReference>
<dbReference type="AlphaFoldDB" id="A0A0F9DAI1"/>
<protein>
    <submittedName>
        <fullName evidence="1">Uncharacterized protein</fullName>
    </submittedName>
</protein>
<organism evidence="1">
    <name type="scientific">marine sediment metagenome</name>
    <dbReference type="NCBI Taxonomy" id="412755"/>
    <lineage>
        <taxon>unclassified sequences</taxon>
        <taxon>metagenomes</taxon>
        <taxon>ecological metagenomes</taxon>
    </lineage>
</organism>